<gene>
    <name evidence="2" type="ORF">FHR82_005082</name>
</gene>
<dbReference type="RefSeq" id="WP_184812927.1">
    <property type="nucleotide sequence ID" value="NZ_JACHJQ010000005.1"/>
</dbReference>
<reference evidence="2 3" key="1">
    <citation type="submission" date="2020-08" db="EMBL/GenBank/DDBJ databases">
        <title>Genomic Encyclopedia of Type Strains, Phase III (KMG-III): the genomes of soil and plant-associated and newly described type strains.</title>
        <authorList>
            <person name="Whitman W."/>
        </authorList>
    </citation>
    <scope>NUCLEOTIDE SEQUENCE [LARGE SCALE GENOMIC DNA]</scope>
    <source>
        <strain evidence="2 3">CECT 8960</strain>
    </source>
</reference>
<comment type="caution">
    <text evidence="2">The sequence shown here is derived from an EMBL/GenBank/DDBJ whole genome shotgun (WGS) entry which is preliminary data.</text>
</comment>
<keyword evidence="1" id="KW-1133">Transmembrane helix</keyword>
<evidence type="ECO:0000313" key="3">
    <source>
        <dbReference type="Proteomes" id="UP000520767"/>
    </source>
</evidence>
<protein>
    <submittedName>
        <fullName evidence="2">Uncharacterized protein</fullName>
    </submittedName>
</protein>
<evidence type="ECO:0000256" key="1">
    <source>
        <dbReference type="SAM" id="Phobius"/>
    </source>
</evidence>
<name>A0A7W7Q891_9PSEU</name>
<evidence type="ECO:0000313" key="2">
    <source>
        <dbReference type="EMBL" id="MBB4908829.1"/>
    </source>
</evidence>
<dbReference type="AlphaFoldDB" id="A0A7W7Q891"/>
<organism evidence="2 3">
    <name type="scientific">Actinophytocola algeriensis</name>
    <dbReference type="NCBI Taxonomy" id="1768010"/>
    <lineage>
        <taxon>Bacteria</taxon>
        <taxon>Bacillati</taxon>
        <taxon>Actinomycetota</taxon>
        <taxon>Actinomycetes</taxon>
        <taxon>Pseudonocardiales</taxon>
        <taxon>Pseudonocardiaceae</taxon>
    </lineage>
</organism>
<feature type="transmembrane region" description="Helical" evidence="1">
    <location>
        <begin position="46"/>
        <end position="67"/>
    </location>
</feature>
<keyword evidence="1" id="KW-0472">Membrane</keyword>
<dbReference type="Proteomes" id="UP000520767">
    <property type="component" value="Unassembled WGS sequence"/>
</dbReference>
<keyword evidence="3" id="KW-1185">Reference proteome</keyword>
<accession>A0A7W7Q891</accession>
<proteinExistence type="predicted"/>
<dbReference type="EMBL" id="JACHJQ010000005">
    <property type="protein sequence ID" value="MBB4908829.1"/>
    <property type="molecule type" value="Genomic_DNA"/>
</dbReference>
<keyword evidence="1" id="KW-0812">Transmembrane</keyword>
<sequence>MISLVDVMVQNPIIAPSTRSDAVSLLPTYGAMQNAVGSAFTGDLSAGYMLLGLLWLVGASVIGLMVFHRRTRDHIARIDPATPRPQQDHSATVVVSLTPEGTLRIHSTSGPVAVYGCTDDHVLLSTPPSTTRTVPASLLALEFMEPVNPARQATSAAVDRT</sequence>